<dbReference type="KEGG" id="sphe:GFH32_09395"/>
<sequence>MPHSIVLYDNAEWRKHLLPFCAVRPVGNLRVGICTLDEKWKHIFHTEVSYLTIDYLQSSFPVQAKLQGQALIIRANVLPSERLIEALDGLQIGEKLVYQGEWVAALVDQFPLEANAHFDALKPILLDFDIPQITFPEDIFIQNKNQLLFDFDLLTKGRSSATLNANNMIFGDHIFVEEGAQVEGVSLNSLQGPIYIGKHARLEEGSFLRGYVAIGEQARVKIATRLYENVSIGPRSTIGGEVNNSVLWGDSAKGHDGYLGCSVLGEGCNLGAGSSNSNLKNNWSSVKLYDYFSGKNRDTGILKCGLMMGDYAMSAINSSFNTGTVIGVGAQLAISNFIPKFVPDFSWLTDSACSSYQMDRFIAMLQRKRNAGADDLVDPNILTRVFDDTKELRKQLINH</sequence>
<evidence type="ECO:0000313" key="4">
    <source>
        <dbReference type="Proteomes" id="UP000326921"/>
    </source>
</evidence>
<accession>A0A5Q0Q9A6</accession>
<keyword evidence="2" id="KW-0012">Acyltransferase</keyword>
<dbReference type="PANTHER" id="PTHR43584:SF8">
    <property type="entry name" value="N-ACETYLMURAMATE ALPHA-1-PHOSPHATE URIDYLYLTRANSFERASE"/>
    <property type="match status" value="1"/>
</dbReference>
<dbReference type="SUPFAM" id="SSF51161">
    <property type="entry name" value="Trimeric LpxA-like enzymes"/>
    <property type="match status" value="1"/>
</dbReference>
<dbReference type="Gene3D" id="2.160.10.10">
    <property type="entry name" value="Hexapeptide repeat proteins"/>
    <property type="match status" value="1"/>
</dbReference>
<protein>
    <submittedName>
        <fullName evidence="3">Transferase</fullName>
    </submittedName>
</protein>
<dbReference type="Proteomes" id="UP000326921">
    <property type="component" value="Chromosome"/>
</dbReference>
<dbReference type="InterPro" id="IPR050065">
    <property type="entry name" value="GlmU-like"/>
</dbReference>
<dbReference type="AlphaFoldDB" id="A0A5Q0Q9A6"/>
<dbReference type="RefSeq" id="WP_153511376.1">
    <property type="nucleotide sequence ID" value="NZ_CP045652.1"/>
</dbReference>
<organism evidence="3 4">
    <name type="scientific">Sphingobacterium zhuxiongii</name>
    <dbReference type="NCBI Taxonomy" id="2662364"/>
    <lineage>
        <taxon>Bacteria</taxon>
        <taxon>Pseudomonadati</taxon>
        <taxon>Bacteroidota</taxon>
        <taxon>Sphingobacteriia</taxon>
        <taxon>Sphingobacteriales</taxon>
        <taxon>Sphingobacteriaceae</taxon>
        <taxon>Sphingobacterium</taxon>
    </lineage>
</organism>
<dbReference type="GO" id="GO:0016746">
    <property type="term" value="F:acyltransferase activity"/>
    <property type="evidence" value="ECO:0007669"/>
    <property type="project" value="UniProtKB-KW"/>
</dbReference>
<reference evidence="3 4" key="1">
    <citation type="submission" date="2019-10" db="EMBL/GenBank/DDBJ databases">
        <authorList>
            <person name="Dong K."/>
        </authorList>
    </citation>
    <scope>NUCLEOTIDE SEQUENCE [LARGE SCALE GENOMIC DNA]</scope>
    <source>
        <strain evidence="4">dk4302</strain>
    </source>
</reference>
<proteinExistence type="predicted"/>
<dbReference type="NCBIfam" id="TIGR03991">
    <property type="entry name" value="alt_bact_glmU"/>
    <property type="match status" value="1"/>
</dbReference>
<keyword evidence="1 3" id="KW-0808">Transferase</keyword>
<gene>
    <name evidence="3" type="ORF">GFH32_09395</name>
</gene>
<name>A0A5Q0Q9A6_9SPHI</name>
<evidence type="ECO:0000256" key="2">
    <source>
        <dbReference type="ARBA" id="ARBA00023315"/>
    </source>
</evidence>
<evidence type="ECO:0000313" key="3">
    <source>
        <dbReference type="EMBL" id="QGA26525.1"/>
    </source>
</evidence>
<dbReference type="GO" id="GO:0016779">
    <property type="term" value="F:nucleotidyltransferase activity"/>
    <property type="evidence" value="ECO:0007669"/>
    <property type="project" value="UniProtKB-ARBA"/>
</dbReference>
<dbReference type="Pfam" id="PF13562">
    <property type="entry name" value="NTP_transf_4"/>
    <property type="match status" value="1"/>
</dbReference>
<evidence type="ECO:0000256" key="1">
    <source>
        <dbReference type="ARBA" id="ARBA00022679"/>
    </source>
</evidence>
<dbReference type="InterPro" id="IPR011004">
    <property type="entry name" value="Trimer_LpxA-like_sf"/>
</dbReference>
<dbReference type="InterPro" id="IPR023917">
    <property type="entry name" value="Bifunctiontional_GlmU_bac-type"/>
</dbReference>
<keyword evidence="4" id="KW-1185">Reference proteome</keyword>
<dbReference type="PANTHER" id="PTHR43584">
    <property type="entry name" value="NUCLEOTIDYL TRANSFERASE"/>
    <property type="match status" value="1"/>
</dbReference>
<dbReference type="EMBL" id="CP045652">
    <property type="protein sequence ID" value="QGA26525.1"/>
    <property type="molecule type" value="Genomic_DNA"/>
</dbReference>